<evidence type="ECO:0000256" key="2">
    <source>
        <dbReference type="SAM" id="Phobius"/>
    </source>
</evidence>
<feature type="region of interest" description="Disordered" evidence="1">
    <location>
        <begin position="39"/>
        <end position="62"/>
    </location>
</feature>
<comment type="caution">
    <text evidence="3">The sequence shown here is derived from an EMBL/GenBank/DDBJ whole genome shotgun (WGS) entry which is preliminary data.</text>
</comment>
<sequence>MRNRENYCPSCGMELSVPYSKSLKEKYIAGEYQDHQEEHIIRKNNRTETEYRPRKDTNDYEQYDDQTLEEYETKESGSSGIFTVTFLFLIMALLFGFVIGMIIFSGIFTGISKI</sequence>
<protein>
    <submittedName>
        <fullName evidence="3">Uncharacterized protein</fullName>
    </submittedName>
</protein>
<evidence type="ECO:0000313" key="4">
    <source>
        <dbReference type="Proteomes" id="UP000825933"/>
    </source>
</evidence>
<keyword evidence="2" id="KW-0812">Transmembrane</keyword>
<accession>A0A8T5UPI2</accession>
<dbReference type="EMBL" id="JAIOUQ010000007">
    <property type="protein sequence ID" value="MBZ2165554.1"/>
    <property type="molecule type" value="Genomic_DNA"/>
</dbReference>
<feature type="compositionally biased region" description="Basic and acidic residues" evidence="1">
    <location>
        <begin position="39"/>
        <end position="58"/>
    </location>
</feature>
<feature type="transmembrane region" description="Helical" evidence="2">
    <location>
        <begin position="81"/>
        <end position="108"/>
    </location>
</feature>
<proteinExistence type="predicted"/>
<evidence type="ECO:0000256" key="1">
    <source>
        <dbReference type="SAM" id="MobiDB-lite"/>
    </source>
</evidence>
<gene>
    <name evidence="3" type="ORF">K8N75_05810</name>
</gene>
<keyword evidence="4" id="KW-1185">Reference proteome</keyword>
<organism evidence="3 4">
    <name type="scientific">Methanobacterium spitsbergense</name>
    <dbReference type="NCBI Taxonomy" id="2874285"/>
    <lineage>
        <taxon>Archaea</taxon>
        <taxon>Methanobacteriati</taxon>
        <taxon>Methanobacteriota</taxon>
        <taxon>Methanomada group</taxon>
        <taxon>Methanobacteria</taxon>
        <taxon>Methanobacteriales</taxon>
        <taxon>Methanobacteriaceae</taxon>
        <taxon>Methanobacterium</taxon>
    </lineage>
</organism>
<name>A0A8T5UPI2_9EURY</name>
<dbReference type="Proteomes" id="UP000825933">
    <property type="component" value="Unassembled WGS sequence"/>
</dbReference>
<dbReference type="AlphaFoldDB" id="A0A8T5UPI2"/>
<evidence type="ECO:0000313" key="3">
    <source>
        <dbReference type="EMBL" id="MBZ2165554.1"/>
    </source>
</evidence>
<reference evidence="4" key="1">
    <citation type="journal article" date="2022" name="Microbiol. Resour. Announc.">
        <title>Draft Genome Sequence of a Methanogenic Archaeon from West Spitsbergen Permafrost.</title>
        <authorList>
            <person name="Trubitsyn V."/>
            <person name="Rivkina E."/>
            <person name="Shcherbakova V."/>
        </authorList>
    </citation>
    <scope>NUCLEOTIDE SEQUENCE [LARGE SCALE GENOMIC DNA]</scope>
    <source>
        <strain evidence="4">VT</strain>
    </source>
</reference>
<keyword evidence="2" id="KW-1133">Transmembrane helix</keyword>
<keyword evidence="2" id="KW-0472">Membrane</keyword>